<reference evidence="2 3" key="1">
    <citation type="journal article" date="2020" name="Microbiol. Resour. Announc.">
        <title>Draft Genome Sequence of a Cladosporium Species Isolated from the Mesophotic Ascidian Didemnum maculosum.</title>
        <authorList>
            <person name="Gioti A."/>
            <person name="Siaperas R."/>
            <person name="Nikolaivits E."/>
            <person name="Le Goff G."/>
            <person name="Ouazzani J."/>
            <person name="Kotoulas G."/>
            <person name="Topakas E."/>
        </authorList>
    </citation>
    <scope>NUCLEOTIDE SEQUENCE [LARGE SCALE GENOMIC DNA]</scope>
    <source>
        <strain evidence="2 3">TM138-S3</strain>
    </source>
</reference>
<feature type="chain" id="PRO_5044261103" evidence="1">
    <location>
        <begin position="20"/>
        <end position="397"/>
    </location>
</feature>
<name>A0AB34KJT0_9PEZI</name>
<protein>
    <submittedName>
        <fullName evidence="2">Uncharacterized protein</fullName>
    </submittedName>
</protein>
<evidence type="ECO:0000313" key="2">
    <source>
        <dbReference type="EMBL" id="KAL1583972.1"/>
    </source>
</evidence>
<dbReference type="GeneID" id="96008792"/>
<dbReference type="RefSeq" id="XP_069227078.1">
    <property type="nucleotide sequence ID" value="XM_069375954.1"/>
</dbReference>
<evidence type="ECO:0000313" key="3">
    <source>
        <dbReference type="Proteomes" id="UP000803884"/>
    </source>
</evidence>
<keyword evidence="1" id="KW-0732">Signal</keyword>
<organism evidence="2 3">
    <name type="scientific">Cladosporium halotolerans</name>
    <dbReference type="NCBI Taxonomy" id="1052096"/>
    <lineage>
        <taxon>Eukaryota</taxon>
        <taxon>Fungi</taxon>
        <taxon>Dikarya</taxon>
        <taxon>Ascomycota</taxon>
        <taxon>Pezizomycotina</taxon>
        <taxon>Dothideomycetes</taxon>
        <taxon>Dothideomycetidae</taxon>
        <taxon>Cladosporiales</taxon>
        <taxon>Cladosporiaceae</taxon>
        <taxon>Cladosporium</taxon>
    </lineage>
</organism>
<feature type="signal peptide" evidence="1">
    <location>
        <begin position="1"/>
        <end position="19"/>
    </location>
</feature>
<dbReference type="AlphaFoldDB" id="A0AB34KJT0"/>
<keyword evidence="3" id="KW-1185">Reference proteome</keyword>
<accession>A0AB34KJT0</accession>
<sequence length="397" mass="43046">MAYLRTLLVLWTLILAVQARRLIGHKHEAFDIKKIRQAEPVSALATATNTGILTLVTPSPGASPVEVTKQSQIVTSYIPEYTLCELPPIGFMHVSRPSDVASTAPYRNYSISIPSVNGTCTTYYKTTATMVCATTLTDLTTTYPVTKCPQDITFSTRYGYVLATPTATANFTGNWTTGYHNSSASYTSAPMIRTLTSFFLAPWQQLTTAGPPTDVDIKVCVTFENGTENCVREYQVWTTRLETITATSTTAINFTTTIPGPSQLIVETFSANLTAVMTTFTMSEMMRLSYIKEARITDTFSVSGSTGPTVTQTQTVELATPDITSTITRRITSTIFGGTTTITISTSIPYADIPEPTIPAIEVPPENAVPETPEVPLPTSTSYANFASILGADGYRE</sequence>
<dbReference type="Proteomes" id="UP000803884">
    <property type="component" value="Unassembled WGS sequence"/>
</dbReference>
<evidence type="ECO:0000256" key="1">
    <source>
        <dbReference type="SAM" id="SignalP"/>
    </source>
</evidence>
<proteinExistence type="predicted"/>
<gene>
    <name evidence="2" type="ORF">WHR41_07349</name>
</gene>
<comment type="caution">
    <text evidence="2">The sequence shown here is derived from an EMBL/GenBank/DDBJ whole genome shotgun (WGS) entry which is preliminary data.</text>
</comment>
<dbReference type="EMBL" id="JAAQHG020000030">
    <property type="protein sequence ID" value="KAL1583972.1"/>
    <property type="molecule type" value="Genomic_DNA"/>
</dbReference>